<dbReference type="AlphaFoldDB" id="X0YBV2"/>
<evidence type="ECO:0000313" key="2">
    <source>
        <dbReference type="EMBL" id="GAG46203.1"/>
    </source>
</evidence>
<feature type="compositionally biased region" description="Basic residues" evidence="1">
    <location>
        <begin position="126"/>
        <end position="139"/>
    </location>
</feature>
<organism evidence="2">
    <name type="scientific">marine sediment metagenome</name>
    <dbReference type="NCBI Taxonomy" id="412755"/>
    <lineage>
        <taxon>unclassified sequences</taxon>
        <taxon>metagenomes</taxon>
        <taxon>ecological metagenomes</taxon>
    </lineage>
</organism>
<accession>X0YBV2</accession>
<protein>
    <submittedName>
        <fullName evidence="2">Uncharacterized protein</fullName>
    </submittedName>
</protein>
<evidence type="ECO:0000256" key="1">
    <source>
        <dbReference type="SAM" id="MobiDB-lite"/>
    </source>
</evidence>
<proteinExistence type="predicted"/>
<comment type="caution">
    <text evidence="2">The sequence shown here is derived from an EMBL/GenBank/DDBJ whole genome shotgun (WGS) entry which is preliminary data.</text>
</comment>
<sequence>LVRPPCSVTADELESSHAARLAVLPAFEVLDSSPEALFVEPDLVDVLAKQSESAADCMEEEILKLKRKVHSVIVLGHLSDSFEVTDDKCVRGGRRWRDLRSDAFAVELVLGDVESFDLDSSGGDRHHSRRNPCRYRGGH</sequence>
<name>X0YBV2_9ZZZZ</name>
<reference evidence="2" key="1">
    <citation type="journal article" date="2014" name="Front. Microbiol.">
        <title>High frequency of phylogenetically diverse reductive dehalogenase-homologous genes in deep subseafloor sedimentary metagenomes.</title>
        <authorList>
            <person name="Kawai M."/>
            <person name="Futagami T."/>
            <person name="Toyoda A."/>
            <person name="Takaki Y."/>
            <person name="Nishi S."/>
            <person name="Hori S."/>
            <person name="Arai W."/>
            <person name="Tsubouchi T."/>
            <person name="Morono Y."/>
            <person name="Uchiyama I."/>
            <person name="Ito T."/>
            <person name="Fujiyama A."/>
            <person name="Inagaki F."/>
            <person name="Takami H."/>
        </authorList>
    </citation>
    <scope>NUCLEOTIDE SEQUENCE</scope>
    <source>
        <strain evidence="2">Expedition CK06-06</strain>
    </source>
</reference>
<feature type="region of interest" description="Disordered" evidence="1">
    <location>
        <begin position="118"/>
        <end position="139"/>
    </location>
</feature>
<feature type="non-terminal residue" evidence="2">
    <location>
        <position position="1"/>
    </location>
</feature>
<gene>
    <name evidence="2" type="ORF">S01H1_83562</name>
</gene>
<dbReference type="EMBL" id="BARS01056833">
    <property type="protein sequence ID" value="GAG46203.1"/>
    <property type="molecule type" value="Genomic_DNA"/>
</dbReference>